<sequence>MDNNQAYKPGEVVYVIIRNPHAQDVANVQQAAVVQNPESPNQLALFLHETYYPLTDEFAVFPSESEAEQAYQEAFGFSEDELDGHYG</sequence>
<proteinExistence type="predicted"/>
<name>A0A8E2IBK5_9BACI</name>
<keyword evidence="2" id="KW-1185">Reference proteome</keyword>
<dbReference type="AlphaFoldDB" id="A0A8E2IBK5"/>
<organism evidence="1 2">
    <name type="scientific">Heyndrickxia oleronia</name>
    <dbReference type="NCBI Taxonomy" id="38875"/>
    <lineage>
        <taxon>Bacteria</taxon>
        <taxon>Bacillati</taxon>
        <taxon>Bacillota</taxon>
        <taxon>Bacilli</taxon>
        <taxon>Bacillales</taxon>
        <taxon>Bacillaceae</taxon>
        <taxon>Heyndrickxia</taxon>
    </lineage>
</organism>
<accession>A0A8E2IBK5</accession>
<protein>
    <submittedName>
        <fullName evidence="1">Transcriptional regulator</fullName>
    </submittedName>
</protein>
<evidence type="ECO:0000313" key="2">
    <source>
        <dbReference type="Proteomes" id="UP000189761"/>
    </source>
</evidence>
<reference evidence="1 2" key="1">
    <citation type="submission" date="2017-01" db="EMBL/GenBank/DDBJ databases">
        <title>Draft genome sequence of Bacillus oleronius.</title>
        <authorList>
            <person name="Allam M."/>
        </authorList>
    </citation>
    <scope>NUCLEOTIDE SEQUENCE [LARGE SCALE GENOMIC DNA]</scope>
    <source>
        <strain evidence="1 2">DSM 9356</strain>
    </source>
</reference>
<dbReference type="InterPro" id="IPR022608">
    <property type="entry name" value="Tscrpt_reg_SplA"/>
</dbReference>
<gene>
    <name evidence="1" type="ORF">BWZ43_00265</name>
</gene>
<evidence type="ECO:0000313" key="1">
    <source>
        <dbReference type="EMBL" id="OOP70304.1"/>
    </source>
</evidence>
<dbReference type="RefSeq" id="WP_078109103.1">
    <property type="nucleotide sequence ID" value="NZ_CP065424.1"/>
</dbReference>
<comment type="caution">
    <text evidence="1">The sequence shown here is derived from an EMBL/GenBank/DDBJ whole genome shotgun (WGS) entry which is preliminary data.</text>
</comment>
<dbReference type="EMBL" id="MTLA01000004">
    <property type="protein sequence ID" value="OOP70304.1"/>
    <property type="molecule type" value="Genomic_DNA"/>
</dbReference>
<dbReference type="Pfam" id="PF11132">
    <property type="entry name" value="SplA"/>
    <property type="match status" value="1"/>
</dbReference>
<dbReference type="Proteomes" id="UP000189761">
    <property type="component" value="Unassembled WGS sequence"/>
</dbReference>